<evidence type="ECO:0000256" key="3">
    <source>
        <dbReference type="ARBA" id="ARBA00022737"/>
    </source>
</evidence>
<evidence type="ECO:0000313" key="11">
    <source>
        <dbReference type="Proteomes" id="UP000799753"/>
    </source>
</evidence>
<dbReference type="AlphaFoldDB" id="A0A6A6S051"/>
<dbReference type="InterPro" id="IPR001680">
    <property type="entry name" value="WD40_rpt"/>
</dbReference>
<comment type="subcellular location">
    <subcellularLocation>
        <location evidence="1">Nucleus</location>
    </subcellularLocation>
</comment>
<evidence type="ECO:0000313" key="10">
    <source>
        <dbReference type="EMBL" id="KAF2640562.1"/>
    </source>
</evidence>
<dbReference type="EMBL" id="MU006784">
    <property type="protein sequence ID" value="KAF2640562.1"/>
    <property type="molecule type" value="Genomic_DNA"/>
</dbReference>
<dbReference type="PROSITE" id="PS50294">
    <property type="entry name" value="WD_REPEATS_REGION"/>
    <property type="match status" value="1"/>
</dbReference>
<feature type="region of interest" description="Disordered" evidence="6">
    <location>
        <begin position="832"/>
        <end position="863"/>
    </location>
</feature>
<dbReference type="InterPro" id="IPR036322">
    <property type="entry name" value="WD40_repeat_dom_sf"/>
</dbReference>
<dbReference type="Pfam" id="PF20946">
    <property type="entry name" value="Ctf4_C"/>
    <property type="match status" value="1"/>
</dbReference>
<evidence type="ECO:0000256" key="4">
    <source>
        <dbReference type="ARBA" id="ARBA00023242"/>
    </source>
</evidence>
<dbReference type="PANTHER" id="PTHR19932">
    <property type="entry name" value="WD REPEAT AND HMG-BOX DNA BINDING PROTEIN"/>
    <property type="match status" value="1"/>
</dbReference>
<dbReference type="InterPro" id="IPR015943">
    <property type="entry name" value="WD40/YVTN_repeat-like_dom_sf"/>
</dbReference>
<feature type="domain" description="WDHD1 first WD40" evidence="9">
    <location>
        <begin position="10"/>
        <end position="301"/>
    </location>
</feature>
<dbReference type="OrthoDB" id="427368at2759"/>
<evidence type="ECO:0000256" key="6">
    <source>
        <dbReference type="SAM" id="MobiDB-lite"/>
    </source>
</evidence>
<dbReference type="InterPro" id="IPR048591">
    <property type="entry name" value="WDHD1/CFT4_hel"/>
</dbReference>
<dbReference type="PROSITE" id="PS50082">
    <property type="entry name" value="WD_REPEATS_2"/>
    <property type="match status" value="1"/>
</dbReference>
<dbReference type="GO" id="GO:0006261">
    <property type="term" value="P:DNA-templated DNA replication"/>
    <property type="evidence" value="ECO:0007669"/>
    <property type="project" value="TreeGrafter"/>
</dbReference>
<dbReference type="PANTHER" id="PTHR19932:SF10">
    <property type="entry name" value="WD REPEAT AND HMG-BOX DNA-BINDING PROTEIN 1"/>
    <property type="match status" value="1"/>
</dbReference>
<dbReference type="GO" id="GO:0003682">
    <property type="term" value="F:chromatin binding"/>
    <property type="evidence" value="ECO:0007669"/>
    <property type="project" value="TreeGrafter"/>
</dbReference>
<accession>A0A6A6S051</accession>
<name>A0A6A6S051_9PLEO</name>
<keyword evidence="4" id="KW-0539">Nucleus</keyword>
<keyword evidence="11" id="KW-1185">Reference proteome</keyword>
<dbReference type="Pfam" id="PF24817">
    <property type="entry name" value="WD40_WDHD1_1st"/>
    <property type="match status" value="1"/>
</dbReference>
<evidence type="ECO:0000259" key="8">
    <source>
        <dbReference type="Pfam" id="PF20946"/>
    </source>
</evidence>
<feature type="repeat" description="WD" evidence="5">
    <location>
        <begin position="230"/>
        <end position="271"/>
    </location>
</feature>
<evidence type="ECO:0000256" key="1">
    <source>
        <dbReference type="ARBA" id="ARBA00004123"/>
    </source>
</evidence>
<dbReference type="GO" id="GO:0043596">
    <property type="term" value="C:nuclear replication fork"/>
    <property type="evidence" value="ECO:0007669"/>
    <property type="project" value="TreeGrafter"/>
</dbReference>
<gene>
    <name evidence="10" type="ORF">P280DRAFT_451342</name>
</gene>
<evidence type="ECO:0000259" key="9">
    <source>
        <dbReference type="Pfam" id="PF24817"/>
    </source>
</evidence>
<dbReference type="Gene3D" id="2.130.10.10">
    <property type="entry name" value="YVTN repeat-like/Quinoprotein amine dehydrogenase"/>
    <property type="match status" value="2"/>
</dbReference>
<dbReference type="SMART" id="SM00320">
    <property type="entry name" value="WD40"/>
    <property type="match status" value="6"/>
</dbReference>
<keyword evidence="3" id="KW-0677">Repeat</keyword>
<feature type="compositionally biased region" description="Basic and acidic residues" evidence="6">
    <location>
        <begin position="836"/>
        <end position="845"/>
    </location>
</feature>
<dbReference type="InterPro" id="IPR019775">
    <property type="entry name" value="WD40_repeat_CS"/>
</dbReference>
<dbReference type="GO" id="GO:0006281">
    <property type="term" value="P:DNA repair"/>
    <property type="evidence" value="ECO:0007669"/>
    <property type="project" value="TreeGrafter"/>
</dbReference>
<dbReference type="InterPro" id="IPR022100">
    <property type="entry name" value="WDHD1/CFT4_beta-prop_2nd"/>
</dbReference>
<feature type="compositionally biased region" description="Acidic residues" evidence="6">
    <location>
        <begin position="847"/>
        <end position="863"/>
    </location>
</feature>
<feature type="domain" description="WDHD1/CFT4 second beta-propeller" evidence="7">
    <location>
        <begin position="425"/>
        <end position="719"/>
    </location>
</feature>
<dbReference type="InterPro" id="IPR057646">
    <property type="entry name" value="WD40_WDHD1_1st"/>
</dbReference>
<dbReference type="GO" id="GO:0000278">
    <property type="term" value="P:mitotic cell cycle"/>
    <property type="evidence" value="ECO:0007669"/>
    <property type="project" value="TreeGrafter"/>
</dbReference>
<protein>
    <submittedName>
        <fullName evidence="10">WD40 repeat-like protein</fullName>
    </submittedName>
</protein>
<sequence length="863" mass="95778">MAFPQQLRGRYAHAPGPTYLSYTPDGKKLVTAGVDNFCRVFSSGSDEEPTNVDDCEENNAAIAAGNTFFVTVAENGNISRYSLEDHKFEYYLDRVSLPARDVTLSPDEKWVAVASDEHSVLLVNTGGRHERQIKTLTEHEGSPKHVAFNTTGSQLAVSSTNGSVYIYSLASSTPKLVKKVDGIIKRLDHDAEAISRALWHPDGRAFAVPTPLREIQVVSTNDWEKQRSFKTQHSADITAAAWSPNGALLATTSSDLTLCLWDTKTQKLLKTYDDVKATILAMAWHPKENILSYTNSEGQLYIHNDFVPSEHASILQKPTQPAPFFHDPAEGRSNGATKVANGATHVLPERRQRNLSPDDDDLDDILGPEFQDEEMDDFVVDDDGAGYIHPINDNGKRTNGHLGPLHPKAKRPAYTSSAFEPQIHEPFQPGATPWRGNRRMLCCSLFGYVSTISQEGGDHTVELKFSDKAFRDATLKDIYGYDKAALSTKGALLSCQPGEGHPAMIYYRPHGTWTVPEDWRTTLPAGESVTAIALSESYIVVTTSTNYVRIYSLFGLPIRIYRQKSSPAVTCAAWRDYVLTIGNGPVSSDGTCTLLYTIENVKRDEVYQSEDIVALSPNTTLSSVFFSRDGDPYIYDSDGVLLTLLRWRTSGQARWVPMLDTRTLARRAGGGKQESYWPVGVQTDETNNHVFECFIVKGAEKYPSNPPPLSTQFPLCIPVSTTPPSAPSALDENPPDHEQSYILSTILHTQLLSTLSHTRPTLSQEQNLLALEERADIALLRMLPPECRLEQRNPKALELVELMRDSGDRFVKGALKAAERFGRNPELLRKMRRVQGRKERGRVEGVVEGEGEEGEEGDDDDDF</sequence>
<dbReference type="PROSITE" id="PS00678">
    <property type="entry name" value="WD_REPEATS_1"/>
    <property type="match status" value="1"/>
</dbReference>
<dbReference type="Proteomes" id="UP000799753">
    <property type="component" value="Unassembled WGS sequence"/>
</dbReference>
<evidence type="ECO:0000259" key="7">
    <source>
        <dbReference type="Pfam" id="PF12341"/>
    </source>
</evidence>
<evidence type="ECO:0000256" key="2">
    <source>
        <dbReference type="ARBA" id="ARBA00022574"/>
    </source>
</evidence>
<organism evidence="10 11">
    <name type="scientific">Massarina eburnea CBS 473.64</name>
    <dbReference type="NCBI Taxonomy" id="1395130"/>
    <lineage>
        <taxon>Eukaryota</taxon>
        <taxon>Fungi</taxon>
        <taxon>Dikarya</taxon>
        <taxon>Ascomycota</taxon>
        <taxon>Pezizomycotina</taxon>
        <taxon>Dothideomycetes</taxon>
        <taxon>Pleosporomycetidae</taxon>
        <taxon>Pleosporales</taxon>
        <taxon>Massarineae</taxon>
        <taxon>Massarinaceae</taxon>
        <taxon>Massarina</taxon>
    </lineage>
</organism>
<evidence type="ECO:0000256" key="5">
    <source>
        <dbReference type="PROSITE-ProRule" id="PRU00221"/>
    </source>
</evidence>
<proteinExistence type="predicted"/>
<reference evidence="10" key="1">
    <citation type="journal article" date="2020" name="Stud. Mycol.">
        <title>101 Dothideomycetes genomes: a test case for predicting lifestyles and emergence of pathogens.</title>
        <authorList>
            <person name="Haridas S."/>
            <person name="Albert R."/>
            <person name="Binder M."/>
            <person name="Bloem J."/>
            <person name="Labutti K."/>
            <person name="Salamov A."/>
            <person name="Andreopoulos B."/>
            <person name="Baker S."/>
            <person name="Barry K."/>
            <person name="Bills G."/>
            <person name="Bluhm B."/>
            <person name="Cannon C."/>
            <person name="Castanera R."/>
            <person name="Culley D."/>
            <person name="Daum C."/>
            <person name="Ezra D."/>
            <person name="Gonzalez J."/>
            <person name="Henrissat B."/>
            <person name="Kuo A."/>
            <person name="Liang C."/>
            <person name="Lipzen A."/>
            <person name="Lutzoni F."/>
            <person name="Magnuson J."/>
            <person name="Mondo S."/>
            <person name="Nolan M."/>
            <person name="Ohm R."/>
            <person name="Pangilinan J."/>
            <person name="Park H.-J."/>
            <person name="Ramirez L."/>
            <person name="Alfaro M."/>
            <person name="Sun H."/>
            <person name="Tritt A."/>
            <person name="Yoshinaga Y."/>
            <person name="Zwiers L.-H."/>
            <person name="Turgeon B."/>
            <person name="Goodwin S."/>
            <person name="Spatafora J."/>
            <person name="Crous P."/>
            <person name="Grigoriev I."/>
        </authorList>
    </citation>
    <scope>NUCLEOTIDE SEQUENCE</scope>
    <source>
        <strain evidence="10">CBS 473.64</strain>
    </source>
</reference>
<dbReference type="Pfam" id="PF12341">
    <property type="entry name" value="Mcl1_mid"/>
    <property type="match status" value="1"/>
</dbReference>
<feature type="domain" description="WDHD1/CFT4 helical bundle" evidence="8">
    <location>
        <begin position="737"/>
        <end position="838"/>
    </location>
</feature>
<dbReference type="SUPFAM" id="SSF50978">
    <property type="entry name" value="WD40 repeat-like"/>
    <property type="match status" value="2"/>
</dbReference>
<keyword evidence="2 5" id="KW-0853">WD repeat</keyword>